<evidence type="ECO:0000313" key="1">
    <source>
        <dbReference type="EMBL" id="SEN81932.1"/>
    </source>
</evidence>
<organism evidence="1 2">
    <name type="scientific">Gemmobacter aquatilis</name>
    <dbReference type="NCBI Taxonomy" id="933059"/>
    <lineage>
        <taxon>Bacteria</taxon>
        <taxon>Pseudomonadati</taxon>
        <taxon>Pseudomonadota</taxon>
        <taxon>Alphaproteobacteria</taxon>
        <taxon>Rhodobacterales</taxon>
        <taxon>Paracoccaceae</taxon>
        <taxon>Gemmobacter</taxon>
    </lineage>
</organism>
<dbReference type="STRING" id="933059.SAMN04488103_10849"/>
<dbReference type="OrthoDB" id="6713140at2"/>
<keyword evidence="2" id="KW-1185">Reference proteome</keyword>
<accession>A0A1H8JMM9</accession>
<dbReference type="RefSeq" id="WP_091302319.1">
    <property type="nucleotide sequence ID" value="NZ_FOCE01000008.1"/>
</dbReference>
<dbReference type="EMBL" id="FOCE01000008">
    <property type="protein sequence ID" value="SEN81932.1"/>
    <property type="molecule type" value="Genomic_DNA"/>
</dbReference>
<evidence type="ECO:0008006" key="3">
    <source>
        <dbReference type="Google" id="ProtNLM"/>
    </source>
</evidence>
<sequence length="297" mass="32968">MAAERVLNLYLPAHLRADHDAGKLNILSRLIEALPGWTLVDRPEAEGASQPHPGHALTHMQEPLSARALCLRRAYYYPFWRIEPTNERWNFAVARAQPGQAGIPPQRARGFHQRLRERVLAGRKITQEGFVFMPLQGRLLDHRSFQSMSPLAMIRATLAQGAEVRATLHPGESYSAAERAALAAVQAEDDRFRLVQDPAADLISRCDYCVSQNSSVALQAMIAGKGAVLFAGIDFHHPAGSVPRDGLAAAFAKGRQAPQRMAEYLWWFFKQQAIDAQAEDAAARVRAHLGWLGWPVE</sequence>
<reference evidence="1 2" key="1">
    <citation type="submission" date="2016-10" db="EMBL/GenBank/DDBJ databases">
        <authorList>
            <person name="de Groot N.N."/>
        </authorList>
    </citation>
    <scope>NUCLEOTIDE SEQUENCE [LARGE SCALE GENOMIC DNA]</scope>
    <source>
        <strain evidence="1 2">DSM 3857</strain>
    </source>
</reference>
<name>A0A1H8JMM9_9RHOB</name>
<dbReference type="Proteomes" id="UP000198761">
    <property type="component" value="Unassembled WGS sequence"/>
</dbReference>
<gene>
    <name evidence="1" type="ORF">SAMN04488103_10849</name>
</gene>
<dbReference type="AlphaFoldDB" id="A0A1H8JMM9"/>
<evidence type="ECO:0000313" key="2">
    <source>
        <dbReference type="Proteomes" id="UP000198761"/>
    </source>
</evidence>
<protein>
    <recommendedName>
        <fullName evidence="3">Capsule polysaccharide biosynthesis protein</fullName>
    </recommendedName>
</protein>
<proteinExistence type="predicted"/>